<feature type="compositionally biased region" description="Basic and acidic residues" evidence="1">
    <location>
        <begin position="19"/>
        <end position="31"/>
    </location>
</feature>
<evidence type="ECO:0000313" key="2">
    <source>
        <dbReference type="EMBL" id="PAA84503.1"/>
    </source>
</evidence>
<dbReference type="Proteomes" id="UP000215902">
    <property type="component" value="Unassembled WGS sequence"/>
</dbReference>
<reference evidence="2 3" key="1">
    <citation type="submission" date="2017-06" db="EMBL/GenBank/DDBJ databases">
        <title>A platform for efficient transgenesis in Macrostomum lignano, a flatworm model organism for stem cell research.</title>
        <authorList>
            <person name="Berezikov E."/>
        </authorList>
    </citation>
    <scope>NUCLEOTIDE SEQUENCE [LARGE SCALE GENOMIC DNA]</scope>
    <source>
        <strain evidence="2">DV1</strain>
        <tissue evidence="2">Whole organism</tissue>
    </source>
</reference>
<feature type="region of interest" description="Disordered" evidence="1">
    <location>
        <begin position="103"/>
        <end position="125"/>
    </location>
</feature>
<feature type="region of interest" description="Disordered" evidence="1">
    <location>
        <begin position="1"/>
        <end position="87"/>
    </location>
</feature>
<gene>
    <name evidence="2" type="ORF">BOX15_Mlig005691g1</name>
</gene>
<protein>
    <submittedName>
        <fullName evidence="2">Uncharacterized protein</fullName>
    </submittedName>
</protein>
<name>A0A267GEN8_9PLAT</name>
<organism evidence="2 3">
    <name type="scientific">Macrostomum lignano</name>
    <dbReference type="NCBI Taxonomy" id="282301"/>
    <lineage>
        <taxon>Eukaryota</taxon>
        <taxon>Metazoa</taxon>
        <taxon>Spiralia</taxon>
        <taxon>Lophotrochozoa</taxon>
        <taxon>Platyhelminthes</taxon>
        <taxon>Rhabditophora</taxon>
        <taxon>Macrostomorpha</taxon>
        <taxon>Macrostomida</taxon>
        <taxon>Macrostomidae</taxon>
        <taxon>Macrostomum</taxon>
    </lineage>
</organism>
<feature type="compositionally biased region" description="Low complexity" evidence="1">
    <location>
        <begin position="56"/>
        <end position="68"/>
    </location>
</feature>
<comment type="caution">
    <text evidence="2">The sequence shown here is derived from an EMBL/GenBank/DDBJ whole genome shotgun (WGS) entry which is preliminary data.</text>
</comment>
<keyword evidence="3" id="KW-1185">Reference proteome</keyword>
<proteinExistence type="predicted"/>
<evidence type="ECO:0000313" key="3">
    <source>
        <dbReference type="Proteomes" id="UP000215902"/>
    </source>
</evidence>
<accession>A0A267GEN8</accession>
<dbReference type="AlphaFoldDB" id="A0A267GEN8"/>
<evidence type="ECO:0000256" key="1">
    <source>
        <dbReference type="SAM" id="MobiDB-lite"/>
    </source>
</evidence>
<sequence length="125" mass="14193">MTGHADGCWGHGSWEGTDDNQHEQSNYKEEQQQQQQPEGVNPRPPQRVYRQNRMGRLLTQSQQRLRSVQSRKRHSFSSDNDAAEVGVDVCNGKRVRLTELHCHQHTTNSSPAVATETENAKLKSS</sequence>
<dbReference type="EMBL" id="NIVC01000371">
    <property type="protein sequence ID" value="PAA84503.1"/>
    <property type="molecule type" value="Genomic_DNA"/>
</dbReference>